<evidence type="ECO:0000259" key="2">
    <source>
        <dbReference type="PROSITE" id="PS51898"/>
    </source>
</evidence>
<dbReference type="EMBL" id="CP067977">
    <property type="protein sequence ID" value="QQQ18594.1"/>
    <property type="molecule type" value="Genomic_DNA"/>
</dbReference>
<dbReference type="SUPFAM" id="SSF56349">
    <property type="entry name" value="DNA breaking-rejoining enzymes"/>
    <property type="match status" value="1"/>
</dbReference>
<evidence type="ECO:0000256" key="1">
    <source>
        <dbReference type="ARBA" id="ARBA00023172"/>
    </source>
</evidence>
<organism evidence="3 4">
    <name type="scientific">Brevundimonas vitisensis</name>
    <dbReference type="NCBI Taxonomy" id="2800818"/>
    <lineage>
        <taxon>Bacteria</taxon>
        <taxon>Pseudomonadati</taxon>
        <taxon>Pseudomonadota</taxon>
        <taxon>Alphaproteobacteria</taxon>
        <taxon>Caulobacterales</taxon>
        <taxon>Caulobacteraceae</taxon>
        <taxon>Brevundimonas</taxon>
    </lineage>
</organism>
<proteinExistence type="predicted"/>
<sequence length="348" mass="38903">MITPRMPPCWPISDWPYDDQKAWVRAAESDPLAREGQGASSHWRVTTRRFVQIGYGNWLGWLDARHGVCRDEAPAQRATVERVREYLTEMTAAGLADYTRAGRLQALGDALRTMCPETPTAFIGKLAGRLFAEARPLRDLNGRLRPAREILELGYKLMQSADTDHLPGVRKPIAFRDGLLIALWACRMPRVANLSQITIDGHLKRTGDRHRLEFTSAEMKQRRPWGCSWPERLEDALTEYLAVHRPLLAKRSTGNSKVLWMSQFGKPMPSASVAQIIKLRTTAAFGQSISSHLMRHIAATGLAEAYSNSSTDIAAVLGHTTTDTAEKHYILGRGVAAVRDFNAYLDTL</sequence>
<dbReference type="InterPro" id="IPR013762">
    <property type="entry name" value="Integrase-like_cat_sf"/>
</dbReference>
<dbReference type="Gene3D" id="1.10.443.10">
    <property type="entry name" value="Intergrase catalytic core"/>
    <property type="match status" value="1"/>
</dbReference>
<keyword evidence="1" id="KW-0233">DNA recombination</keyword>
<protein>
    <submittedName>
        <fullName evidence="3">Tyrosine-type recombinase/integrase</fullName>
    </submittedName>
</protein>
<dbReference type="PROSITE" id="PS51898">
    <property type="entry name" value="TYR_RECOMBINASE"/>
    <property type="match status" value="1"/>
</dbReference>
<feature type="domain" description="Tyr recombinase" evidence="2">
    <location>
        <begin position="144"/>
        <end position="345"/>
    </location>
</feature>
<evidence type="ECO:0000313" key="4">
    <source>
        <dbReference type="Proteomes" id="UP000595448"/>
    </source>
</evidence>
<keyword evidence="4" id="KW-1185">Reference proteome</keyword>
<dbReference type="InterPro" id="IPR011010">
    <property type="entry name" value="DNA_brk_join_enz"/>
</dbReference>
<dbReference type="InterPro" id="IPR002104">
    <property type="entry name" value="Integrase_catalytic"/>
</dbReference>
<name>A0ABX7BLY5_9CAUL</name>
<reference evidence="3 4" key="1">
    <citation type="submission" date="2021-01" db="EMBL/GenBank/DDBJ databases">
        <title>Brevundimonas vitis sp. nov., an bacterium isolated from grape (Vitis vinifera).</title>
        <authorList>
            <person name="Jiang L."/>
            <person name="Lee J."/>
        </authorList>
    </citation>
    <scope>NUCLEOTIDE SEQUENCE [LARGE SCALE GENOMIC DNA]</scope>
    <source>
        <strain evidence="3 4">GRTSA-9</strain>
    </source>
</reference>
<accession>A0ABX7BLY5</accession>
<dbReference type="Pfam" id="PF00589">
    <property type="entry name" value="Phage_integrase"/>
    <property type="match status" value="1"/>
</dbReference>
<evidence type="ECO:0000313" key="3">
    <source>
        <dbReference type="EMBL" id="QQQ18594.1"/>
    </source>
</evidence>
<gene>
    <name evidence="3" type="ORF">JIP62_00065</name>
</gene>
<dbReference type="Proteomes" id="UP000595448">
    <property type="component" value="Chromosome"/>
</dbReference>
<dbReference type="RefSeq" id="WP_201102964.1">
    <property type="nucleotide sequence ID" value="NZ_CP067977.1"/>
</dbReference>